<dbReference type="OrthoDB" id="6871152at2"/>
<evidence type="ECO:0000256" key="1">
    <source>
        <dbReference type="ARBA" id="ARBA00023016"/>
    </source>
</evidence>
<evidence type="ECO:0000313" key="6">
    <source>
        <dbReference type="Proteomes" id="UP000283077"/>
    </source>
</evidence>
<dbReference type="PANTHER" id="PTHR47062">
    <property type="match status" value="1"/>
</dbReference>
<organism evidence="5 6">
    <name type="scientific">Rheinheimera riviphila</name>
    <dbReference type="NCBI Taxonomy" id="1834037"/>
    <lineage>
        <taxon>Bacteria</taxon>
        <taxon>Pseudomonadati</taxon>
        <taxon>Pseudomonadota</taxon>
        <taxon>Gammaproteobacteria</taxon>
        <taxon>Chromatiales</taxon>
        <taxon>Chromatiaceae</taxon>
        <taxon>Rheinheimera</taxon>
    </lineage>
</organism>
<dbReference type="RefSeq" id="WP_127698061.1">
    <property type="nucleotide sequence ID" value="NZ_SACS01000004.1"/>
</dbReference>
<comment type="similarity">
    <text evidence="2 3">Belongs to the small heat shock protein (HSP20) family.</text>
</comment>
<keyword evidence="1" id="KW-0346">Stress response</keyword>
<reference evidence="5 6" key="1">
    <citation type="submission" date="2019-01" db="EMBL/GenBank/DDBJ databases">
        <authorList>
            <person name="Chen W.-M."/>
        </authorList>
    </citation>
    <scope>NUCLEOTIDE SEQUENCE [LARGE SCALE GENOMIC DNA]</scope>
    <source>
        <strain evidence="5 6">KYPC3</strain>
    </source>
</reference>
<dbReference type="Gene3D" id="2.60.40.790">
    <property type="match status" value="1"/>
</dbReference>
<dbReference type="Proteomes" id="UP000283077">
    <property type="component" value="Unassembled WGS sequence"/>
</dbReference>
<proteinExistence type="inferred from homology"/>
<evidence type="ECO:0000313" key="5">
    <source>
        <dbReference type="EMBL" id="RVU40521.1"/>
    </source>
</evidence>
<feature type="domain" description="SHSP" evidence="4">
    <location>
        <begin position="29"/>
        <end position="140"/>
    </location>
</feature>
<keyword evidence="6" id="KW-1185">Reference proteome</keyword>
<name>A0A437R1B8_9GAMM</name>
<dbReference type="PROSITE" id="PS01031">
    <property type="entry name" value="SHSP"/>
    <property type="match status" value="1"/>
</dbReference>
<dbReference type="InterPro" id="IPR008978">
    <property type="entry name" value="HSP20-like_chaperone"/>
</dbReference>
<evidence type="ECO:0000256" key="2">
    <source>
        <dbReference type="PROSITE-ProRule" id="PRU00285"/>
    </source>
</evidence>
<evidence type="ECO:0000256" key="3">
    <source>
        <dbReference type="RuleBase" id="RU003616"/>
    </source>
</evidence>
<gene>
    <name evidence="5" type="ORF">EOE67_05575</name>
</gene>
<dbReference type="InterPro" id="IPR037913">
    <property type="entry name" value="ACD_IbpA/B"/>
</dbReference>
<comment type="caution">
    <text evidence="5">The sequence shown here is derived from an EMBL/GenBank/DDBJ whole genome shotgun (WGS) entry which is preliminary data.</text>
</comment>
<sequence length="165" mass="18485">MTTLDFTPFYRSFIGFDHLAGLMDAAARNEKQPAYPPYNIEVTGEDQYRITMAVAGFDQHELSIETEHNKLVVKGQKADKTEDRRFLHQGIAERNFERKFQLSDYIKVTGANVHSGLLHIELVREVPEALKPRRINIGQGQPSTLLTQQNAANSETAALTVASNG</sequence>
<protein>
    <submittedName>
        <fullName evidence="5">Hsp20 family protein</fullName>
    </submittedName>
</protein>
<dbReference type="AlphaFoldDB" id="A0A437R1B8"/>
<dbReference type="Pfam" id="PF00011">
    <property type="entry name" value="HSP20"/>
    <property type="match status" value="1"/>
</dbReference>
<dbReference type="CDD" id="cd06470">
    <property type="entry name" value="ACD_IbpA-B_like"/>
    <property type="match status" value="1"/>
</dbReference>
<dbReference type="SUPFAM" id="SSF49764">
    <property type="entry name" value="HSP20-like chaperones"/>
    <property type="match status" value="1"/>
</dbReference>
<dbReference type="EMBL" id="SACS01000004">
    <property type="protein sequence ID" value="RVU40521.1"/>
    <property type="molecule type" value="Genomic_DNA"/>
</dbReference>
<dbReference type="InterPro" id="IPR002068">
    <property type="entry name" value="A-crystallin/Hsp20_dom"/>
</dbReference>
<dbReference type="PANTHER" id="PTHR47062:SF1">
    <property type="entry name" value="SMALL HEAT SHOCK PROTEIN IBPA"/>
    <property type="match status" value="1"/>
</dbReference>
<accession>A0A437R1B8</accession>
<evidence type="ECO:0000259" key="4">
    <source>
        <dbReference type="PROSITE" id="PS01031"/>
    </source>
</evidence>